<dbReference type="Pfam" id="PF13129">
    <property type="entry name" value="DUF3953"/>
    <property type="match status" value="1"/>
</dbReference>
<evidence type="ECO:0000313" key="2">
    <source>
        <dbReference type="EMBL" id="OAB75082.1"/>
    </source>
</evidence>
<evidence type="ECO:0000256" key="1">
    <source>
        <dbReference type="SAM" id="Phobius"/>
    </source>
</evidence>
<dbReference type="AlphaFoldDB" id="A0A167E304"/>
<dbReference type="InterPro" id="IPR025018">
    <property type="entry name" value="DUF3953"/>
</dbReference>
<name>A0A167E304_9BACL</name>
<protein>
    <recommendedName>
        <fullName evidence="4">DUF3953 domain-containing protein</fullName>
    </recommendedName>
</protein>
<feature type="transmembrane region" description="Helical" evidence="1">
    <location>
        <begin position="15"/>
        <end position="35"/>
    </location>
</feature>
<dbReference type="STRING" id="1763538.LPB68_14585"/>
<keyword evidence="1" id="KW-0812">Transmembrane</keyword>
<dbReference type="RefSeq" id="WP_082865689.1">
    <property type="nucleotide sequence ID" value="NZ_LSFN01000013.1"/>
</dbReference>
<gene>
    <name evidence="2" type="ORF">PNBC_09350</name>
</gene>
<comment type="caution">
    <text evidence="2">The sequence shown here is derived from an EMBL/GenBank/DDBJ whole genome shotgun (WGS) entry which is preliminary data.</text>
</comment>
<sequence>MIMASYGLITEHFELNTYMVFLLGVFMLIIGLEELRKSHKKFWYMSIVISLFSFFVSIQSLFIY</sequence>
<keyword evidence="3" id="KW-1185">Reference proteome</keyword>
<organism evidence="2 3">
    <name type="scientific">Paenibacillus crassostreae</name>
    <dbReference type="NCBI Taxonomy" id="1763538"/>
    <lineage>
        <taxon>Bacteria</taxon>
        <taxon>Bacillati</taxon>
        <taxon>Bacillota</taxon>
        <taxon>Bacilli</taxon>
        <taxon>Bacillales</taxon>
        <taxon>Paenibacillaceae</taxon>
        <taxon>Paenibacillus</taxon>
    </lineage>
</organism>
<keyword evidence="1" id="KW-0472">Membrane</keyword>
<evidence type="ECO:0008006" key="4">
    <source>
        <dbReference type="Google" id="ProtNLM"/>
    </source>
</evidence>
<keyword evidence="1" id="KW-1133">Transmembrane helix</keyword>
<proteinExistence type="predicted"/>
<dbReference type="Proteomes" id="UP000077134">
    <property type="component" value="Unassembled WGS sequence"/>
</dbReference>
<evidence type="ECO:0000313" key="3">
    <source>
        <dbReference type="Proteomes" id="UP000077134"/>
    </source>
</evidence>
<dbReference type="OrthoDB" id="2942989at2"/>
<dbReference type="EMBL" id="LSFN01000013">
    <property type="protein sequence ID" value="OAB75082.1"/>
    <property type="molecule type" value="Genomic_DNA"/>
</dbReference>
<accession>A0A167E304</accession>
<reference evidence="2 3" key="1">
    <citation type="submission" date="2016-02" db="EMBL/GenBank/DDBJ databases">
        <title>Paenibacillus sp. LPB0068, isolated from Crassostrea gigas.</title>
        <authorList>
            <person name="Shin S.-K."/>
            <person name="Yi H."/>
        </authorList>
    </citation>
    <scope>NUCLEOTIDE SEQUENCE [LARGE SCALE GENOMIC DNA]</scope>
    <source>
        <strain evidence="2 3">LPB0068</strain>
    </source>
</reference>
<feature type="transmembrane region" description="Helical" evidence="1">
    <location>
        <begin position="42"/>
        <end position="63"/>
    </location>
</feature>